<dbReference type="PANTHER" id="PTHR43549:SF3">
    <property type="entry name" value="MULTIDRUG RESISTANCE PROTEIN YPNP-RELATED"/>
    <property type="match status" value="1"/>
</dbReference>
<proteinExistence type="inferred from homology"/>
<keyword evidence="6 10" id="KW-0812">Transmembrane</keyword>
<evidence type="ECO:0000256" key="2">
    <source>
        <dbReference type="ARBA" id="ARBA00008417"/>
    </source>
</evidence>
<feature type="transmembrane region" description="Helical" evidence="10">
    <location>
        <begin position="422"/>
        <end position="444"/>
    </location>
</feature>
<feature type="transmembrane region" description="Helical" evidence="10">
    <location>
        <begin position="194"/>
        <end position="217"/>
    </location>
</feature>
<gene>
    <name evidence="11" type="ORF">ACFQBM_01095</name>
</gene>
<dbReference type="InterPro" id="IPR052031">
    <property type="entry name" value="Membrane_Transporter-Flippase"/>
</dbReference>
<comment type="similarity">
    <text evidence="2">Belongs to the multi antimicrobial extrusion (MATE) (TC 2.A.66.1) family. MepA subfamily.</text>
</comment>
<dbReference type="PIRSF" id="PIRSF006603">
    <property type="entry name" value="DinF"/>
    <property type="match status" value="1"/>
</dbReference>
<comment type="subcellular location">
    <subcellularLocation>
        <location evidence="1">Cell inner membrane</location>
        <topology evidence="1">Multi-pass membrane protein</topology>
    </subcellularLocation>
</comment>
<dbReference type="Proteomes" id="UP001596425">
    <property type="component" value="Unassembled WGS sequence"/>
</dbReference>
<dbReference type="CDD" id="cd13143">
    <property type="entry name" value="MATE_MepA_like"/>
    <property type="match status" value="1"/>
</dbReference>
<accession>A0ABW1YJR6</accession>
<keyword evidence="7 10" id="KW-1133">Transmembrane helix</keyword>
<dbReference type="Pfam" id="PF01554">
    <property type="entry name" value="MatE"/>
    <property type="match status" value="2"/>
</dbReference>
<dbReference type="EMBL" id="JBHSVR010000001">
    <property type="protein sequence ID" value="MFC6631852.1"/>
    <property type="molecule type" value="Genomic_DNA"/>
</dbReference>
<dbReference type="NCBIfam" id="TIGR00797">
    <property type="entry name" value="matE"/>
    <property type="match status" value="1"/>
</dbReference>
<evidence type="ECO:0000313" key="11">
    <source>
        <dbReference type="EMBL" id="MFC6631852.1"/>
    </source>
</evidence>
<feature type="transmembrane region" description="Helical" evidence="10">
    <location>
        <begin position="398"/>
        <end position="416"/>
    </location>
</feature>
<evidence type="ECO:0000256" key="1">
    <source>
        <dbReference type="ARBA" id="ARBA00004429"/>
    </source>
</evidence>
<protein>
    <recommendedName>
        <fullName evidence="3">Multidrug export protein MepA</fullName>
    </recommendedName>
</protein>
<comment type="caution">
    <text evidence="11">The sequence shown here is derived from an EMBL/GenBank/DDBJ whole genome shotgun (WGS) entry which is preliminary data.</text>
</comment>
<feature type="transmembrane region" description="Helical" evidence="10">
    <location>
        <begin position="324"/>
        <end position="345"/>
    </location>
</feature>
<evidence type="ECO:0000256" key="5">
    <source>
        <dbReference type="ARBA" id="ARBA00022475"/>
    </source>
</evidence>
<feature type="transmembrane region" description="Helical" evidence="10">
    <location>
        <begin position="170"/>
        <end position="188"/>
    </location>
</feature>
<dbReference type="InterPro" id="IPR048279">
    <property type="entry name" value="MdtK-like"/>
</dbReference>
<dbReference type="InterPro" id="IPR002528">
    <property type="entry name" value="MATE_fam"/>
</dbReference>
<evidence type="ECO:0000256" key="6">
    <source>
        <dbReference type="ARBA" id="ARBA00022692"/>
    </source>
</evidence>
<feature type="transmembrane region" description="Helical" evidence="10">
    <location>
        <begin position="52"/>
        <end position="77"/>
    </location>
</feature>
<reference evidence="12" key="1">
    <citation type="journal article" date="2019" name="Int. J. Syst. Evol. Microbiol.">
        <title>The Global Catalogue of Microorganisms (GCM) 10K type strain sequencing project: providing services to taxonomists for standard genome sequencing and annotation.</title>
        <authorList>
            <consortium name="The Broad Institute Genomics Platform"/>
            <consortium name="The Broad Institute Genome Sequencing Center for Infectious Disease"/>
            <person name="Wu L."/>
            <person name="Ma J."/>
        </authorList>
    </citation>
    <scope>NUCLEOTIDE SEQUENCE [LARGE SCALE GENOMIC DNA]</scope>
    <source>
        <strain evidence="12">CGMCC 1.13718</strain>
    </source>
</reference>
<keyword evidence="5" id="KW-1003">Cell membrane</keyword>
<keyword evidence="9" id="KW-0046">Antibiotic resistance</keyword>
<feature type="transmembrane region" description="Helical" evidence="10">
    <location>
        <begin position="285"/>
        <end position="304"/>
    </location>
</feature>
<evidence type="ECO:0000256" key="4">
    <source>
        <dbReference type="ARBA" id="ARBA00022448"/>
    </source>
</evidence>
<evidence type="ECO:0000256" key="9">
    <source>
        <dbReference type="ARBA" id="ARBA00023251"/>
    </source>
</evidence>
<sequence length="463" mass="49567">MPDTAGRNIYLSGSLASVYVRTAAPIILMMLVNGSFNLVDAYFLGIYVGADALAAVTAMFPAFMLIVALSTLVSTGFASVMARTLGAGNGEAARETIAQATTLLLLVCGVLVGLFALFGKPVTAMANNGVAALAGMSYEYISILIFFSPLNFILAINGDSLRCEGHVGPMALVSLSSVLLNAVLNYIFIAQLHWGVAGSAWGTVAAQALALAMVILFRRSHKPQLRLPVIGLSRRRRYWREFLALGAPSSLTYIGIALLSAAILYNLQQWSDGGTYAATVGAYGIITRLNTFIFLPLLGLSLAFQGIAGNNLGAGEYARTNRSVKIAIGGAFVYCLLAQLLLWSLKDSLGSWFVDDTAIIAEVGRILSVSLLALFLLGPLFMVSIFFQSIGDAKRAGLLGLAKTYLFALPLVFTLPSQLGEWGIWFAAPVAEVMALLLTLAVLAHRARRYRYRLGLFYTPAHR</sequence>
<feature type="transmembrane region" description="Helical" evidence="10">
    <location>
        <begin position="138"/>
        <end position="158"/>
    </location>
</feature>
<evidence type="ECO:0000256" key="7">
    <source>
        <dbReference type="ARBA" id="ARBA00022989"/>
    </source>
</evidence>
<evidence type="ECO:0000256" key="3">
    <source>
        <dbReference type="ARBA" id="ARBA00022106"/>
    </source>
</evidence>
<evidence type="ECO:0000256" key="8">
    <source>
        <dbReference type="ARBA" id="ARBA00023136"/>
    </source>
</evidence>
<dbReference type="InterPro" id="IPR045070">
    <property type="entry name" value="MATE_MepA-like"/>
</dbReference>
<dbReference type="RefSeq" id="WP_193193037.1">
    <property type="nucleotide sequence ID" value="NZ_JACZFR010000037.1"/>
</dbReference>
<evidence type="ECO:0000256" key="10">
    <source>
        <dbReference type="SAM" id="Phobius"/>
    </source>
</evidence>
<name>A0ABW1YJR6_9GAMM</name>
<evidence type="ECO:0000313" key="12">
    <source>
        <dbReference type="Proteomes" id="UP001596425"/>
    </source>
</evidence>
<dbReference type="PANTHER" id="PTHR43549">
    <property type="entry name" value="MULTIDRUG RESISTANCE PROTEIN YPNP-RELATED"/>
    <property type="match status" value="1"/>
</dbReference>
<feature type="transmembrane region" description="Helical" evidence="10">
    <location>
        <begin position="365"/>
        <end position="386"/>
    </location>
</feature>
<keyword evidence="8 10" id="KW-0472">Membrane</keyword>
<keyword evidence="4" id="KW-0813">Transport</keyword>
<feature type="transmembrane region" description="Helical" evidence="10">
    <location>
        <begin position="97"/>
        <end position="118"/>
    </location>
</feature>
<feature type="transmembrane region" description="Helical" evidence="10">
    <location>
        <begin position="242"/>
        <end position="265"/>
    </location>
</feature>
<organism evidence="11 12">
    <name type="scientific">Microbulbifer taiwanensis</name>
    <dbReference type="NCBI Taxonomy" id="986746"/>
    <lineage>
        <taxon>Bacteria</taxon>
        <taxon>Pseudomonadati</taxon>
        <taxon>Pseudomonadota</taxon>
        <taxon>Gammaproteobacteria</taxon>
        <taxon>Cellvibrionales</taxon>
        <taxon>Microbulbiferaceae</taxon>
        <taxon>Microbulbifer</taxon>
    </lineage>
</organism>
<keyword evidence="12" id="KW-1185">Reference proteome</keyword>